<dbReference type="RefSeq" id="WP_004822007.1">
    <property type="nucleotide sequence ID" value="NZ_KB849456.1"/>
</dbReference>
<keyword evidence="1" id="KW-0812">Transmembrane</keyword>
<evidence type="ECO:0000256" key="1">
    <source>
        <dbReference type="SAM" id="Phobius"/>
    </source>
</evidence>
<feature type="transmembrane region" description="Helical" evidence="1">
    <location>
        <begin position="12"/>
        <end position="31"/>
    </location>
</feature>
<comment type="caution">
    <text evidence="2">The sequence shown here is derived from an EMBL/GenBank/DDBJ whole genome shotgun (WGS) entry which is preliminary data.</text>
</comment>
<organism evidence="2 3">
    <name type="scientific">Acinetobacter guillouiae NIPH 991</name>
    <dbReference type="NCBI Taxonomy" id="1217656"/>
    <lineage>
        <taxon>Bacteria</taxon>
        <taxon>Pseudomonadati</taxon>
        <taxon>Pseudomonadota</taxon>
        <taxon>Gammaproteobacteria</taxon>
        <taxon>Moraxellales</taxon>
        <taxon>Moraxellaceae</taxon>
        <taxon>Acinetobacter</taxon>
    </lineage>
</organism>
<dbReference type="EMBL" id="APPJ01000012">
    <property type="protein sequence ID" value="ENV16440.1"/>
    <property type="molecule type" value="Genomic_DNA"/>
</dbReference>
<reference evidence="2 3" key="1">
    <citation type="submission" date="2013-02" db="EMBL/GenBank/DDBJ databases">
        <title>The Genome Sequence of Acinetobacter guillouiae NIPH 991.</title>
        <authorList>
            <consortium name="The Broad Institute Genome Sequencing Platform"/>
            <consortium name="The Broad Institute Genome Sequencing Center for Infectious Disease"/>
            <person name="Cerqueira G."/>
            <person name="Feldgarden M."/>
            <person name="Courvalin P."/>
            <person name="Perichon B."/>
            <person name="Grillot-Courvalin C."/>
            <person name="Clermont D."/>
            <person name="Rocha E."/>
            <person name="Yoon E.-J."/>
            <person name="Nemec A."/>
            <person name="Walker B."/>
            <person name="Young S.K."/>
            <person name="Zeng Q."/>
            <person name="Gargeya S."/>
            <person name="Fitzgerald M."/>
            <person name="Haas B."/>
            <person name="Abouelleil A."/>
            <person name="Alvarado L."/>
            <person name="Arachchi H.M."/>
            <person name="Berlin A.M."/>
            <person name="Chapman S.B."/>
            <person name="Dewar J."/>
            <person name="Goldberg J."/>
            <person name="Griggs A."/>
            <person name="Gujja S."/>
            <person name="Hansen M."/>
            <person name="Howarth C."/>
            <person name="Imamovic A."/>
            <person name="Larimer J."/>
            <person name="McCowan C."/>
            <person name="Murphy C."/>
            <person name="Neiman D."/>
            <person name="Pearson M."/>
            <person name="Priest M."/>
            <person name="Roberts A."/>
            <person name="Saif S."/>
            <person name="Shea T."/>
            <person name="Sisk P."/>
            <person name="Sykes S."/>
            <person name="Wortman J."/>
            <person name="Nusbaum C."/>
            <person name="Birren B."/>
        </authorList>
    </citation>
    <scope>NUCLEOTIDE SEQUENCE [LARGE SCALE GENOMIC DNA]</scope>
    <source>
        <strain evidence="2 3">NIPH 991</strain>
    </source>
</reference>
<feature type="transmembrane region" description="Helical" evidence="1">
    <location>
        <begin position="43"/>
        <end position="64"/>
    </location>
</feature>
<sequence length="273" mass="31437">MTLKDSVQTAILVVATFSLLIFGASYYFVLIDPDSSNYPLKEALSITASFFGGFATLTAAYIASRLFNDWRLEKDHDTKAIYLNNAIQKLSEIHSNLIASRNNANNLMKIKNNLILKTDYINQLSISHKKTLILLHADLVVVSKLFDKQELIDSYFIYDKFINVFDSFNGLLLKKYETYFYYYINTYSPSYKNQHINVFKPVQTTNNTDGSHLINQNKVSEFFDCILGRKMGDKTDTCTYLNHIEECLNAHENIIDSCIMELKAKQQYEKNLT</sequence>
<gene>
    <name evidence="2" type="ORF">F964_03375</name>
</gene>
<evidence type="ECO:0000313" key="2">
    <source>
        <dbReference type="EMBL" id="ENV16440.1"/>
    </source>
</evidence>
<accession>N8YAU6</accession>
<protein>
    <submittedName>
        <fullName evidence="2">Uncharacterized protein</fullName>
    </submittedName>
</protein>
<dbReference type="PATRIC" id="fig|1217656.3.peg.3321"/>
<proteinExistence type="predicted"/>
<dbReference type="AlphaFoldDB" id="N8YAU6"/>
<evidence type="ECO:0000313" key="3">
    <source>
        <dbReference type="Proteomes" id="UP000013148"/>
    </source>
</evidence>
<name>N8YAU6_ACIGI</name>
<dbReference type="eggNOG" id="ENOG50302H2">
    <property type="taxonomic scope" value="Bacteria"/>
</dbReference>
<dbReference type="Proteomes" id="UP000013148">
    <property type="component" value="Unassembled WGS sequence"/>
</dbReference>
<dbReference type="HOGENOM" id="CLU_1017909_0_0_6"/>
<keyword evidence="1" id="KW-1133">Transmembrane helix</keyword>
<keyword evidence="3" id="KW-1185">Reference proteome</keyword>
<keyword evidence="1" id="KW-0472">Membrane</keyword>